<dbReference type="InterPro" id="IPR001205">
    <property type="entry name" value="RNA-dir_pol_C"/>
</dbReference>
<keyword evidence="3" id="KW-0693">Viral RNA replication</keyword>
<keyword evidence="6" id="KW-1185">Reference proteome</keyword>
<dbReference type="PROSITE" id="PS50507">
    <property type="entry name" value="RDRP_SSRNA_POS"/>
    <property type="match status" value="1"/>
</dbReference>
<proteinExistence type="predicted"/>
<dbReference type="GeneID" id="24917325"/>
<dbReference type="GO" id="GO:0003968">
    <property type="term" value="F:RNA-directed RNA polymerase activity"/>
    <property type="evidence" value="ECO:0007669"/>
    <property type="project" value="UniProtKB-KW"/>
</dbReference>
<dbReference type="RefSeq" id="YP_009154709.1">
    <property type="nucleotide sequence ID" value="NC_027427.1"/>
</dbReference>
<evidence type="ECO:0000256" key="3">
    <source>
        <dbReference type="ARBA" id="ARBA00022953"/>
    </source>
</evidence>
<dbReference type="GO" id="GO:0039694">
    <property type="term" value="P:viral RNA genome replication"/>
    <property type="evidence" value="ECO:0007669"/>
    <property type="project" value="InterPro"/>
</dbReference>
<dbReference type="OrthoDB" id="3959at10239"/>
<dbReference type="InterPro" id="IPR043128">
    <property type="entry name" value="Rev_trsase/Diguanyl_cyclase"/>
</dbReference>
<protein>
    <submittedName>
        <fullName evidence="5">RNA-dependent RNA polymerase</fullName>
    </submittedName>
</protein>
<evidence type="ECO:0000256" key="1">
    <source>
        <dbReference type="ARBA" id="ARBA00022679"/>
    </source>
</evidence>
<sequence length="525" mass="59540">MTCMAGPSEEVVMSEFVPPAISDLYKHMEGFGNRNPGRVKPTTDTYAGLFSELRAVEGWTRSISGWLDPALLPKIVVPSQTSPGIRWKRLGYRTKRAALMPAVVEASRLVRRMADTGEKYEVPPAGVAGRGKRLDSCRDTNAPDRKEGRLIVMPDLVRHLLGTMAAGPYMSMVKGLDKRDGGVLLGMGPLSDSYQRIADWCKGADSFIFLDFSKFDQRLPRDLLQQVMKHIRGRFDNVPGGRAYWESECEQLIDTQIAMPDGNVYRKSQGVASGDPWTSIVGSYANWIILRRVCDVLGLRAKIWTFGDDSIIAVYGQKVGSGIIPRIAEVALSEFNMQVSMEKSYASTTLVDIDDDPEPHVSGSFLSLYFLQTPMGVRPTRPLQDLHEMFLVPERNRKDLRWEIVRTSMAYLVFYYNEKARYVIEEYWDWIHTRYKVPQLRGTAEDLTLLREMDIPWSAFKWEWLERLPRPGEVELLYKYGHTGFFPPSLWGAWYSKYDDDDLGNRVSLPMRTPQGSDHGGGPVN</sequence>
<dbReference type="KEGG" id="vg:24917325"/>
<organism evidence="5 6">
    <name type="scientific">Ustilaginoidea virens unassigned RNA virus HNND-1</name>
    <dbReference type="NCBI Taxonomy" id="1670975"/>
    <lineage>
        <taxon>Viruses</taxon>
        <taxon>Riboviria</taxon>
        <taxon>dsRNA viruses</taxon>
    </lineage>
</organism>
<feature type="domain" description="RdRp catalytic" evidence="4">
    <location>
        <begin position="205"/>
        <end position="322"/>
    </location>
</feature>
<dbReference type="Pfam" id="PF00680">
    <property type="entry name" value="RdRP_1"/>
    <property type="match status" value="1"/>
</dbReference>
<evidence type="ECO:0000259" key="4">
    <source>
        <dbReference type="PROSITE" id="PS50507"/>
    </source>
</evidence>
<dbReference type="GO" id="GO:0003723">
    <property type="term" value="F:RNA binding"/>
    <property type="evidence" value="ECO:0007669"/>
    <property type="project" value="InterPro"/>
</dbReference>
<dbReference type="Gene3D" id="3.30.70.270">
    <property type="match status" value="1"/>
</dbReference>
<dbReference type="InterPro" id="IPR007094">
    <property type="entry name" value="RNA-dir_pol_PSvirus"/>
</dbReference>
<dbReference type="EMBL" id="KR106133">
    <property type="protein sequence ID" value="AKM52549.1"/>
    <property type="molecule type" value="Genomic_RNA"/>
</dbReference>
<name>A0A0G3ZC67_9VIRU</name>
<dbReference type="SUPFAM" id="SSF56672">
    <property type="entry name" value="DNA/RNA polymerases"/>
    <property type="match status" value="1"/>
</dbReference>
<reference evidence="5 6" key="1">
    <citation type="journal article" date="2015" name="Virus Genes">
        <title>A novel mycovirus identified from the rice false smut fungus Ustilaginoidea virens.</title>
        <authorList>
            <person name="Zhu H.J."/>
            <person name="Chen D."/>
            <person name="Zhong J."/>
            <person name="Zhang S.Y."/>
            <person name="Gao B.D."/>
        </authorList>
    </citation>
    <scope>NUCLEOTIDE SEQUENCE [LARGE SCALE GENOMIC DNA]</scope>
    <source>
        <strain evidence="5">HNND-1</strain>
    </source>
</reference>
<dbReference type="GO" id="GO:0006351">
    <property type="term" value="P:DNA-templated transcription"/>
    <property type="evidence" value="ECO:0007669"/>
    <property type="project" value="InterPro"/>
</dbReference>
<keyword evidence="1" id="KW-0808">Transferase</keyword>
<evidence type="ECO:0000313" key="5">
    <source>
        <dbReference type="EMBL" id="AKM52549.1"/>
    </source>
</evidence>
<evidence type="ECO:0000313" key="6">
    <source>
        <dbReference type="Proteomes" id="UP000242304"/>
    </source>
</evidence>
<accession>A0A0G3ZC67</accession>
<evidence type="ECO:0000256" key="2">
    <source>
        <dbReference type="ARBA" id="ARBA00022695"/>
    </source>
</evidence>
<dbReference type="InterPro" id="IPR043502">
    <property type="entry name" value="DNA/RNA_pol_sf"/>
</dbReference>
<dbReference type="Proteomes" id="UP000242304">
    <property type="component" value="Segment"/>
</dbReference>
<keyword evidence="5" id="KW-0696">RNA-directed RNA polymerase</keyword>
<keyword evidence="2" id="KW-0548">Nucleotidyltransferase</keyword>